<evidence type="ECO:0000259" key="1">
    <source>
        <dbReference type="Pfam" id="PF04775"/>
    </source>
</evidence>
<dbReference type="GO" id="GO:0047617">
    <property type="term" value="F:fatty acyl-CoA hydrolase activity"/>
    <property type="evidence" value="ECO:0007669"/>
    <property type="project" value="TreeGrafter"/>
</dbReference>
<dbReference type="InterPro" id="IPR006862">
    <property type="entry name" value="Thio_Ohase/aa_AcTrfase"/>
</dbReference>
<evidence type="ECO:0000313" key="2">
    <source>
        <dbReference type="EMBL" id="GAI81694.1"/>
    </source>
</evidence>
<dbReference type="Pfam" id="PF04775">
    <property type="entry name" value="Bile_Hydr_Trans"/>
    <property type="match status" value="1"/>
</dbReference>
<comment type="caution">
    <text evidence="2">The sequence shown here is derived from an EMBL/GenBank/DDBJ whole genome shotgun (WGS) entry which is preliminary data.</text>
</comment>
<dbReference type="InterPro" id="IPR042490">
    <property type="entry name" value="Thio_Ohase/BAAT_N"/>
</dbReference>
<dbReference type="AlphaFoldDB" id="X1TNS0"/>
<reference evidence="2" key="1">
    <citation type="journal article" date="2014" name="Front. Microbiol.">
        <title>High frequency of phylogenetically diverse reductive dehalogenase-homologous genes in deep subseafloor sedimentary metagenomes.</title>
        <authorList>
            <person name="Kawai M."/>
            <person name="Futagami T."/>
            <person name="Toyoda A."/>
            <person name="Takaki Y."/>
            <person name="Nishi S."/>
            <person name="Hori S."/>
            <person name="Arai W."/>
            <person name="Tsubouchi T."/>
            <person name="Morono Y."/>
            <person name="Uchiyama I."/>
            <person name="Ito T."/>
            <person name="Fujiyama A."/>
            <person name="Inagaki F."/>
            <person name="Takami H."/>
        </authorList>
    </citation>
    <scope>NUCLEOTIDE SEQUENCE</scope>
    <source>
        <strain evidence="2">Expedition CK06-06</strain>
    </source>
</reference>
<dbReference type="PANTHER" id="PTHR10824">
    <property type="entry name" value="ACYL-COENZYME A THIOESTERASE-RELATED"/>
    <property type="match status" value="1"/>
</dbReference>
<sequence length="157" mass="17150">MNDKCQIDIRPLESLADQPLTTVKISGLPPDHEAAVRAKAQDEEGVIWMSWGTFKSDESGSIDISKQAPLSGTFTKPDPSAILWSMRPGGDTTKTVPMFAKKTAAPLNIEVTVEINEEKFAKSTVKRIFSSQETRVIREPVDQEGVIGALFYPASKG</sequence>
<organism evidence="2">
    <name type="scientific">marine sediment metagenome</name>
    <dbReference type="NCBI Taxonomy" id="412755"/>
    <lineage>
        <taxon>unclassified sequences</taxon>
        <taxon>metagenomes</taxon>
        <taxon>ecological metagenomes</taxon>
    </lineage>
</organism>
<dbReference type="GO" id="GO:0006631">
    <property type="term" value="P:fatty acid metabolic process"/>
    <property type="evidence" value="ECO:0007669"/>
    <property type="project" value="TreeGrafter"/>
</dbReference>
<dbReference type="EMBL" id="BARW01006858">
    <property type="protein sequence ID" value="GAI81694.1"/>
    <property type="molecule type" value="Genomic_DNA"/>
</dbReference>
<dbReference type="Gene3D" id="2.60.40.2240">
    <property type="entry name" value="Acyl-CoA thioester hydrolase/BAAT N-terminal domain"/>
    <property type="match status" value="1"/>
</dbReference>
<dbReference type="GO" id="GO:0006637">
    <property type="term" value="P:acyl-CoA metabolic process"/>
    <property type="evidence" value="ECO:0007669"/>
    <property type="project" value="TreeGrafter"/>
</dbReference>
<gene>
    <name evidence="2" type="ORF">S12H4_14389</name>
</gene>
<feature type="non-terminal residue" evidence="2">
    <location>
        <position position="157"/>
    </location>
</feature>
<proteinExistence type="predicted"/>
<protein>
    <recommendedName>
        <fullName evidence="1">Acyl-CoA thioester hydrolase/bile acid-CoA amino acid N-acetyltransferase domain-containing protein</fullName>
    </recommendedName>
</protein>
<name>X1TNS0_9ZZZZ</name>
<accession>X1TNS0</accession>
<feature type="domain" description="Acyl-CoA thioester hydrolase/bile acid-CoA amino acid N-acetyltransferase" evidence="1">
    <location>
        <begin position="22"/>
        <end position="137"/>
    </location>
</feature>
<dbReference type="PANTHER" id="PTHR10824:SF17">
    <property type="entry name" value="ACYL-COENZYME A THIOESTERASE 6"/>
    <property type="match status" value="1"/>
</dbReference>